<dbReference type="PANTHER" id="PTHR30595:SF6">
    <property type="entry name" value="SCHLAFEN ALBA-2 DOMAIN-CONTAINING PROTEIN"/>
    <property type="match status" value="1"/>
</dbReference>
<dbReference type="KEGG" id="cnan:A2G96_12850"/>
<evidence type="ECO:0000259" key="1">
    <source>
        <dbReference type="Pfam" id="PF04326"/>
    </source>
</evidence>
<protein>
    <recommendedName>
        <fullName evidence="1">Schlafen AlbA-2 domain-containing protein</fullName>
    </recommendedName>
</protein>
<dbReference type="Pfam" id="PF04326">
    <property type="entry name" value="SLFN_AlbA_2"/>
    <property type="match status" value="1"/>
</dbReference>
<feature type="domain" description="Schlafen AlbA-2" evidence="1">
    <location>
        <begin position="20"/>
        <end position="144"/>
    </location>
</feature>
<dbReference type="Proteomes" id="UP000075238">
    <property type="component" value="Chromosome 1"/>
</dbReference>
<organism evidence="2 3">
    <name type="scientific">Cupriavidus nantongensis</name>
    <dbReference type="NCBI Taxonomy" id="1796606"/>
    <lineage>
        <taxon>Bacteria</taxon>
        <taxon>Pseudomonadati</taxon>
        <taxon>Pseudomonadota</taxon>
        <taxon>Betaproteobacteria</taxon>
        <taxon>Burkholderiales</taxon>
        <taxon>Burkholderiaceae</taxon>
        <taxon>Cupriavidus</taxon>
    </lineage>
</organism>
<dbReference type="Gene3D" id="3.30.950.30">
    <property type="entry name" value="Schlafen, AAA domain"/>
    <property type="match status" value="1"/>
</dbReference>
<evidence type="ECO:0000313" key="2">
    <source>
        <dbReference type="EMBL" id="AMR78557.1"/>
    </source>
</evidence>
<dbReference type="InterPro" id="IPR007421">
    <property type="entry name" value="Schlafen_AlbA_2_dom"/>
</dbReference>
<dbReference type="STRING" id="1796606.A2G96_12850"/>
<proteinExistence type="predicted"/>
<accession>A0A142JKE5</accession>
<name>A0A142JKE5_9BURK</name>
<keyword evidence="3" id="KW-1185">Reference proteome</keyword>
<dbReference type="InterPro" id="IPR038461">
    <property type="entry name" value="Schlafen_AlbA_2_dom_sf"/>
</dbReference>
<dbReference type="EMBL" id="CP014844">
    <property type="protein sequence ID" value="AMR78557.1"/>
    <property type="molecule type" value="Genomic_DNA"/>
</dbReference>
<dbReference type="PANTHER" id="PTHR30595">
    <property type="entry name" value="GLPR-RELATED TRANSCRIPTIONAL REPRESSOR"/>
    <property type="match status" value="1"/>
</dbReference>
<gene>
    <name evidence="2" type="ORF">A2G96_12850</name>
</gene>
<dbReference type="RefSeq" id="WP_062799732.1">
    <property type="nucleotide sequence ID" value="NZ_CP014844.1"/>
</dbReference>
<evidence type="ECO:0000313" key="3">
    <source>
        <dbReference type="Proteomes" id="UP000075238"/>
    </source>
</evidence>
<dbReference type="AlphaFoldDB" id="A0A142JKE5"/>
<sequence length="377" mass="41192">MLTRLDNGVLQALLDSAARESAELDFKSDFNADNADHRRGLIEDACAFANARGGWLLLGVAEEAGSVSGLPGLEVADPDALRLRLIQMVETGLEPRLSGLRIDCVPVADGRHVVGIRVPQSWSGPHRTVGQRRFMVRGDSTNSEYDILGLRQAFLARDHAAQVWEAFRNERISRYYANRLPLVVAAEPAALIHLYPLSAVGTAAGIDLATAARSPAFLPARGNGWGPRHHLEGIVHRGEEHDAASTHYVHIFRNGALESFLALDPHVGNPGLALSRLQATVETLLPRWLEGVSDLAVAGPFQFAVTLVGVQGMQPLRDEPPRYSTWGNAAREDTLPLPARYLDPSEIDAGAMELLLEELRVVLHHAFGRDGIRSRYF</sequence>
<dbReference type="OrthoDB" id="8990343at2"/>
<reference evidence="2 3" key="1">
    <citation type="submission" date="2016-03" db="EMBL/GenBank/DDBJ databases">
        <title>Complete genome sequence of a novel chlorpyrifos degrading bacterium, Cupriavidus nantongensis sp. X1.</title>
        <authorList>
            <person name="Fang L."/>
        </authorList>
    </citation>
    <scope>NUCLEOTIDE SEQUENCE [LARGE SCALE GENOMIC DNA]</scope>
    <source>
        <strain evidence="2 3">X1</strain>
    </source>
</reference>